<sequence>MTGELPIPNVRHCQRIILSVIDELAQQEPNSTWVSMPIDEGDLSKGYKEITYGQFSNAVNHAVQWLRKTLPPSSEPSQSFAYAGSKDLRYPILAVAAGKLGKVVSSVVPPLFPYSAFYYERYVNHQYDVAFIRTVVVLGPSTLPPTPDIVRDIIKYGHPNGALLPPALIDQLCLDPSGLSALRSLDYIHYCGAPLGISTGAQLIPYVRVSPSIGSTEAGGYFVELRESAKDWEYISFQPFAGARFERRLDNLYELVFVRRPEYAAMQQVFMAHPDESRYETNDLWVEHSERKGLWKIVGRTDDYVYLAHGEGLHASTLEPEIERDQLVKAALIGGHSRPKPVLLIELVPDAQTKAESEAGRRALLESLQPYLDKVNAQCHPSVQLSQELIIFAKTNKPFERTAKGSVARAQSLQLYEDDIETIYTQN</sequence>
<dbReference type="InterPro" id="IPR051414">
    <property type="entry name" value="Adenylate-forming_Reductase"/>
</dbReference>
<dbReference type="InterPro" id="IPR042099">
    <property type="entry name" value="ANL_N_sf"/>
</dbReference>
<dbReference type="Proteomes" id="UP001276659">
    <property type="component" value="Unassembled WGS sequence"/>
</dbReference>
<evidence type="ECO:0000256" key="1">
    <source>
        <dbReference type="ARBA" id="ARBA00022450"/>
    </source>
</evidence>
<evidence type="ECO:0000313" key="4">
    <source>
        <dbReference type="Proteomes" id="UP001276659"/>
    </source>
</evidence>
<name>A0AAE0DQ79_9LECA</name>
<comment type="caution">
    <text evidence="3">The sequence shown here is derived from an EMBL/GenBank/DDBJ whole genome shotgun (WGS) entry which is preliminary data.</text>
</comment>
<evidence type="ECO:0000256" key="2">
    <source>
        <dbReference type="ARBA" id="ARBA00022553"/>
    </source>
</evidence>
<accession>A0AAE0DQ79</accession>
<reference evidence="3" key="1">
    <citation type="submission" date="2022-11" db="EMBL/GenBank/DDBJ databases">
        <title>Chromosomal genome sequence assembly and mating type (MAT) locus characterization of the leprose asexual lichenized fungus Lepraria neglecta (Nyl.) Erichsen.</title>
        <authorList>
            <person name="Allen J.L."/>
            <person name="Pfeffer B."/>
        </authorList>
    </citation>
    <scope>NUCLEOTIDE SEQUENCE</scope>
    <source>
        <strain evidence="3">Allen 5258</strain>
    </source>
</reference>
<evidence type="ECO:0000313" key="3">
    <source>
        <dbReference type="EMBL" id="KAK3179111.1"/>
    </source>
</evidence>
<dbReference type="Pfam" id="PF23562">
    <property type="entry name" value="AMP-binding_C_3"/>
    <property type="match status" value="1"/>
</dbReference>
<proteinExistence type="predicted"/>
<protein>
    <submittedName>
        <fullName evidence="3">Uncharacterized protein</fullName>
    </submittedName>
</protein>
<keyword evidence="1" id="KW-0596">Phosphopantetheine</keyword>
<keyword evidence="2" id="KW-0597">Phosphoprotein</keyword>
<gene>
    <name evidence="3" type="ORF">OEA41_001250</name>
</gene>
<dbReference type="PANTHER" id="PTHR43439:SF2">
    <property type="entry name" value="ENZYME, PUTATIVE (JCVI)-RELATED"/>
    <property type="match status" value="1"/>
</dbReference>
<dbReference type="SUPFAM" id="SSF56801">
    <property type="entry name" value="Acetyl-CoA synthetase-like"/>
    <property type="match status" value="1"/>
</dbReference>
<dbReference type="EMBL" id="JASNWA010000003">
    <property type="protein sequence ID" value="KAK3179111.1"/>
    <property type="molecule type" value="Genomic_DNA"/>
</dbReference>
<keyword evidence="4" id="KW-1185">Reference proteome</keyword>
<dbReference type="PANTHER" id="PTHR43439">
    <property type="entry name" value="PHENYLACETATE-COENZYME A LIGASE"/>
    <property type="match status" value="1"/>
</dbReference>
<dbReference type="AlphaFoldDB" id="A0AAE0DQ79"/>
<dbReference type="Gene3D" id="3.40.50.12780">
    <property type="entry name" value="N-terminal domain of ligase-like"/>
    <property type="match status" value="1"/>
</dbReference>
<organism evidence="3 4">
    <name type="scientific">Lepraria neglecta</name>
    <dbReference type="NCBI Taxonomy" id="209136"/>
    <lineage>
        <taxon>Eukaryota</taxon>
        <taxon>Fungi</taxon>
        <taxon>Dikarya</taxon>
        <taxon>Ascomycota</taxon>
        <taxon>Pezizomycotina</taxon>
        <taxon>Lecanoromycetes</taxon>
        <taxon>OSLEUM clade</taxon>
        <taxon>Lecanoromycetidae</taxon>
        <taxon>Lecanorales</taxon>
        <taxon>Lecanorineae</taxon>
        <taxon>Stereocaulaceae</taxon>
        <taxon>Lepraria</taxon>
    </lineage>
</organism>